<evidence type="ECO:0000256" key="1">
    <source>
        <dbReference type="SAM" id="MobiDB-lite"/>
    </source>
</evidence>
<comment type="caution">
    <text evidence="2">The sequence shown here is derived from an EMBL/GenBank/DDBJ whole genome shotgun (WGS) entry which is preliminary data.</text>
</comment>
<organism evidence="2 3">
    <name type="scientific">Actinobacillus pleuropneumoniae</name>
    <name type="common">Haemophilus pleuropneumoniae</name>
    <dbReference type="NCBI Taxonomy" id="715"/>
    <lineage>
        <taxon>Bacteria</taxon>
        <taxon>Pseudomonadati</taxon>
        <taxon>Pseudomonadota</taxon>
        <taxon>Gammaproteobacteria</taxon>
        <taxon>Pasteurellales</taxon>
        <taxon>Pasteurellaceae</taxon>
        <taxon>Actinobacillus</taxon>
    </lineage>
</organism>
<proteinExistence type="predicted"/>
<reference evidence="2" key="2">
    <citation type="submission" date="2022-12" db="EMBL/GenBank/DDBJ databases">
        <authorList>
            <person name="Kardos G."/>
            <person name="Sarkozi R."/>
            <person name="Laczko L."/>
            <person name="Marton S."/>
            <person name="Makrai L."/>
            <person name="Banyai K."/>
            <person name="Fodor L."/>
        </authorList>
    </citation>
    <scope>NUCLEOTIDE SEQUENCE</scope>
    <source>
        <strain evidence="2">84/14</strain>
    </source>
</reference>
<gene>
    <name evidence="2" type="ORF">OYG11_12800</name>
</gene>
<sequence length="74" mass="8528">KDKFPLVLHSQEKIQTWVKKKQEGNAFVRIQPLNIWRKKGDDLVKGVDPRFLFSEGREEPQGRPNKPDAGSQGE</sequence>
<feature type="non-terminal residue" evidence="2">
    <location>
        <position position="1"/>
    </location>
</feature>
<dbReference type="AlphaFoldDB" id="A0A9Q4DN14"/>
<evidence type="ECO:0000313" key="3">
    <source>
        <dbReference type="Proteomes" id="UP001077788"/>
    </source>
</evidence>
<name>A0A9Q4DN14_ACTPL</name>
<accession>A0A9Q4DN14</accession>
<feature type="region of interest" description="Disordered" evidence="1">
    <location>
        <begin position="52"/>
        <end position="74"/>
    </location>
</feature>
<dbReference type="EMBL" id="JAPQFC010001267">
    <property type="protein sequence ID" value="MCY6525071.1"/>
    <property type="molecule type" value="Genomic_DNA"/>
</dbReference>
<evidence type="ECO:0000313" key="2">
    <source>
        <dbReference type="EMBL" id="MCY6525071.1"/>
    </source>
</evidence>
<protein>
    <submittedName>
        <fullName evidence="2">Uncharacterized protein</fullName>
    </submittedName>
</protein>
<reference evidence="2" key="1">
    <citation type="journal article" date="2021" name="Vet Sci">
        <title>O-Serogroups and Pathovirotypes of Escherichia coli Isolated from Post-Weaning Piglets Showing Diarrhoea and/or Oedema in South Korea.</title>
        <authorList>
            <person name="Byun J.W."/>
            <person name="Moon B.Y."/>
            <person name="Do K.H."/>
            <person name="Lee K."/>
            <person name="Lee H.Y."/>
            <person name="Kim W.I."/>
            <person name="So B."/>
            <person name="Lee W.K."/>
        </authorList>
    </citation>
    <scope>NUCLEOTIDE SEQUENCE</scope>
    <source>
        <strain evidence="2">84/14</strain>
    </source>
</reference>
<dbReference type="Proteomes" id="UP001077788">
    <property type="component" value="Unassembled WGS sequence"/>
</dbReference>
<dbReference type="RefSeq" id="WP_267992427.1">
    <property type="nucleotide sequence ID" value="NZ_JAPQFC010001267.1"/>
</dbReference>